<protein>
    <submittedName>
        <fullName evidence="1">Uncharacterized protein</fullName>
    </submittedName>
</protein>
<dbReference type="PROSITE" id="PS51450">
    <property type="entry name" value="LRR"/>
    <property type="match status" value="1"/>
</dbReference>
<accession>A0A7S2JGJ0</accession>
<sequence>MTVTTRRDRECGRECGRKRGRLCHRCWTETMWSSLTKDHSRSLDLGLFTGTRRALRGLYGSVIGECTYAPYTENGRLPPLPVFEFAQVMQKKSFTNGKEDSELVTTLYKDAFTEQFQKATRLRYPSLGWGDSECCQLVRTIGTQTMFHLELLDLSHNKIGNVGGEAIAKLLRQGLGLVRLRRCSIAHNMLGDQAAHAFAKLFHDGAASPARRLSMTFKELDLSSNHHISPAAVKVLRESAEAGQKAGPSKLYLQLLL</sequence>
<organism evidence="1">
    <name type="scientific">Haptolina brevifila</name>
    <dbReference type="NCBI Taxonomy" id="156173"/>
    <lineage>
        <taxon>Eukaryota</taxon>
        <taxon>Haptista</taxon>
        <taxon>Haptophyta</taxon>
        <taxon>Prymnesiophyceae</taxon>
        <taxon>Prymnesiales</taxon>
        <taxon>Prymnesiaceae</taxon>
        <taxon>Haptolina</taxon>
    </lineage>
</organism>
<dbReference type="Gene3D" id="3.80.10.10">
    <property type="entry name" value="Ribonuclease Inhibitor"/>
    <property type="match status" value="1"/>
</dbReference>
<dbReference type="SMART" id="SM00368">
    <property type="entry name" value="LRR_RI"/>
    <property type="match status" value="3"/>
</dbReference>
<dbReference type="InterPro" id="IPR032675">
    <property type="entry name" value="LRR_dom_sf"/>
</dbReference>
<proteinExistence type="predicted"/>
<evidence type="ECO:0000313" key="1">
    <source>
        <dbReference type="EMBL" id="CAD9545926.1"/>
    </source>
</evidence>
<name>A0A7S2JGJ0_9EUKA</name>
<reference evidence="1" key="1">
    <citation type="submission" date="2021-01" db="EMBL/GenBank/DDBJ databases">
        <authorList>
            <person name="Corre E."/>
            <person name="Pelletier E."/>
            <person name="Niang G."/>
            <person name="Scheremetjew M."/>
            <person name="Finn R."/>
            <person name="Kale V."/>
            <person name="Holt S."/>
            <person name="Cochrane G."/>
            <person name="Meng A."/>
            <person name="Brown T."/>
            <person name="Cohen L."/>
        </authorList>
    </citation>
    <scope>NUCLEOTIDE SEQUENCE</scope>
    <source>
        <strain evidence="1">UTEX LB 985</strain>
    </source>
</reference>
<dbReference type="Pfam" id="PF13516">
    <property type="entry name" value="LRR_6"/>
    <property type="match status" value="2"/>
</dbReference>
<dbReference type="InterPro" id="IPR001611">
    <property type="entry name" value="Leu-rich_rpt"/>
</dbReference>
<dbReference type="SUPFAM" id="SSF52047">
    <property type="entry name" value="RNI-like"/>
    <property type="match status" value="1"/>
</dbReference>
<dbReference type="EMBL" id="HBGU01079230">
    <property type="protein sequence ID" value="CAD9545926.1"/>
    <property type="molecule type" value="Transcribed_RNA"/>
</dbReference>
<gene>
    <name evidence="1" type="ORF">CBRE1094_LOCUS43219</name>
</gene>
<dbReference type="AlphaFoldDB" id="A0A7S2JGJ0"/>